<keyword evidence="4" id="KW-1185">Reference proteome</keyword>
<dbReference type="GO" id="GO:0008610">
    <property type="term" value="P:lipid biosynthetic process"/>
    <property type="evidence" value="ECO:0007669"/>
    <property type="project" value="TreeGrafter"/>
</dbReference>
<dbReference type="InterPro" id="IPR001031">
    <property type="entry name" value="Thioesterase"/>
</dbReference>
<sequence length="235" mass="27668">MKMRKVKLFCIPHAGGSATSYLKLKKYINSHIEVCPIELAGRGRRFNENFYDSIEEAVYDVYKIIESDLDYEYAILGHSMGSLIAFELAHHIIKLKKQNPIHIFFSGRKSPNIIYANNQIHKLPEEELKNKIFQFSGTPKEIFENEKIFRTFLPILRADFKICEQYKYKEKSSKLNFDISILNGNMDDIKIKHIADWRKFTSKKCNIRFFQGGHFYINHNWNNLSDFINSIIDKT</sequence>
<dbReference type="PANTHER" id="PTHR11487:SF0">
    <property type="entry name" value="S-ACYL FATTY ACID SYNTHASE THIOESTERASE, MEDIUM CHAIN"/>
    <property type="match status" value="1"/>
</dbReference>
<evidence type="ECO:0000313" key="3">
    <source>
        <dbReference type="EMBL" id="SMC21795.1"/>
    </source>
</evidence>
<dbReference type="InterPro" id="IPR012223">
    <property type="entry name" value="TEII"/>
</dbReference>
<gene>
    <name evidence="3" type="ORF">SAMN02745134_01453</name>
</gene>
<proteinExistence type="inferred from homology"/>
<dbReference type="Pfam" id="PF00975">
    <property type="entry name" value="Thioesterase"/>
    <property type="match status" value="1"/>
</dbReference>
<dbReference type="Gene3D" id="3.40.50.1820">
    <property type="entry name" value="alpha/beta hydrolase"/>
    <property type="match status" value="1"/>
</dbReference>
<name>A0A1W1XCN3_9CLOT</name>
<dbReference type="STRING" id="1121291.SAMN02745134_01453"/>
<feature type="domain" description="Thioesterase" evidence="2">
    <location>
        <begin position="7"/>
        <end position="230"/>
    </location>
</feature>
<organism evidence="3 4">
    <name type="scientific">Clostridium acidisoli DSM 12555</name>
    <dbReference type="NCBI Taxonomy" id="1121291"/>
    <lineage>
        <taxon>Bacteria</taxon>
        <taxon>Bacillati</taxon>
        <taxon>Bacillota</taxon>
        <taxon>Clostridia</taxon>
        <taxon>Eubacteriales</taxon>
        <taxon>Clostridiaceae</taxon>
        <taxon>Clostridium</taxon>
    </lineage>
</organism>
<comment type="similarity">
    <text evidence="1">Belongs to the thioesterase family.</text>
</comment>
<accession>A0A1W1XCN3</accession>
<dbReference type="InterPro" id="IPR029058">
    <property type="entry name" value="AB_hydrolase_fold"/>
</dbReference>
<dbReference type="PANTHER" id="PTHR11487">
    <property type="entry name" value="THIOESTERASE"/>
    <property type="match status" value="1"/>
</dbReference>
<evidence type="ECO:0000259" key="2">
    <source>
        <dbReference type="Pfam" id="PF00975"/>
    </source>
</evidence>
<dbReference type="SUPFAM" id="SSF53474">
    <property type="entry name" value="alpha/beta-Hydrolases"/>
    <property type="match status" value="1"/>
</dbReference>
<evidence type="ECO:0000256" key="1">
    <source>
        <dbReference type="ARBA" id="ARBA00007169"/>
    </source>
</evidence>
<reference evidence="3 4" key="1">
    <citation type="submission" date="2017-04" db="EMBL/GenBank/DDBJ databases">
        <authorList>
            <person name="Afonso C.L."/>
            <person name="Miller P.J."/>
            <person name="Scott M.A."/>
            <person name="Spackman E."/>
            <person name="Goraichik I."/>
            <person name="Dimitrov K.M."/>
            <person name="Suarez D.L."/>
            <person name="Swayne D.E."/>
        </authorList>
    </citation>
    <scope>NUCLEOTIDE SEQUENCE [LARGE SCALE GENOMIC DNA]</scope>
    <source>
        <strain evidence="3 4">DSM 12555</strain>
    </source>
</reference>
<dbReference type="RefSeq" id="WP_242950502.1">
    <property type="nucleotide sequence ID" value="NZ_FWXH01000003.1"/>
</dbReference>
<dbReference type="EMBL" id="FWXH01000003">
    <property type="protein sequence ID" value="SMC21795.1"/>
    <property type="molecule type" value="Genomic_DNA"/>
</dbReference>
<dbReference type="Proteomes" id="UP000192468">
    <property type="component" value="Unassembled WGS sequence"/>
</dbReference>
<dbReference type="AlphaFoldDB" id="A0A1W1XCN3"/>
<protein>
    <submittedName>
        <fullName evidence="3">Surfactin synthase thioesterase subunit</fullName>
    </submittedName>
</protein>
<evidence type="ECO:0000313" key="4">
    <source>
        <dbReference type="Proteomes" id="UP000192468"/>
    </source>
</evidence>